<feature type="domain" description="Integrase catalytic" evidence="1">
    <location>
        <begin position="1"/>
        <end position="71"/>
    </location>
</feature>
<dbReference type="PROSITE" id="PS50994">
    <property type="entry name" value="INTEGRASE"/>
    <property type="match status" value="1"/>
</dbReference>
<dbReference type="Gene3D" id="3.30.420.10">
    <property type="entry name" value="Ribonuclease H-like superfamily/Ribonuclease H"/>
    <property type="match status" value="1"/>
</dbReference>
<dbReference type="GO" id="GO:0015074">
    <property type="term" value="P:DNA integration"/>
    <property type="evidence" value="ECO:0007669"/>
    <property type="project" value="InterPro"/>
</dbReference>
<evidence type="ECO:0000313" key="2">
    <source>
        <dbReference type="EMBL" id="CAF1040760.1"/>
    </source>
</evidence>
<dbReference type="Proteomes" id="UP000663829">
    <property type="component" value="Unassembled WGS sequence"/>
</dbReference>
<dbReference type="GO" id="GO:0003676">
    <property type="term" value="F:nucleic acid binding"/>
    <property type="evidence" value="ECO:0007669"/>
    <property type="project" value="InterPro"/>
</dbReference>
<dbReference type="InterPro" id="IPR001584">
    <property type="entry name" value="Integrase_cat-core"/>
</dbReference>
<proteinExistence type="predicted"/>
<sequence length="105" mass="12167">MCFTRGRPRHPQSQGCIERANGVLSITLGKWLDINHSTHWSDGLLSVVYVINTRVSSTTKTTPYETMSGTKTTLKFWFLENRYTTRLLQSNSFPWTRHEKGKNNF</sequence>
<dbReference type="AlphaFoldDB" id="A0A814JND5"/>
<dbReference type="InterPro" id="IPR012337">
    <property type="entry name" value="RNaseH-like_sf"/>
</dbReference>
<dbReference type="InterPro" id="IPR036397">
    <property type="entry name" value="RNaseH_sf"/>
</dbReference>
<gene>
    <name evidence="2" type="ORF">GPM918_LOCUS15765</name>
    <name evidence="3" type="ORF">SRO942_LOCUS15765</name>
</gene>
<name>A0A814JND5_9BILA</name>
<organism evidence="2 4">
    <name type="scientific">Didymodactylos carnosus</name>
    <dbReference type="NCBI Taxonomy" id="1234261"/>
    <lineage>
        <taxon>Eukaryota</taxon>
        <taxon>Metazoa</taxon>
        <taxon>Spiralia</taxon>
        <taxon>Gnathifera</taxon>
        <taxon>Rotifera</taxon>
        <taxon>Eurotatoria</taxon>
        <taxon>Bdelloidea</taxon>
        <taxon>Philodinida</taxon>
        <taxon>Philodinidae</taxon>
        <taxon>Didymodactylos</taxon>
    </lineage>
</organism>
<dbReference type="EMBL" id="CAJOBC010004016">
    <property type="protein sequence ID" value="CAF3810986.1"/>
    <property type="molecule type" value="Genomic_DNA"/>
</dbReference>
<dbReference type="OrthoDB" id="10030726at2759"/>
<dbReference type="EMBL" id="CAJNOQ010004016">
    <property type="protein sequence ID" value="CAF1040760.1"/>
    <property type="molecule type" value="Genomic_DNA"/>
</dbReference>
<dbReference type="SUPFAM" id="SSF53098">
    <property type="entry name" value="Ribonuclease H-like"/>
    <property type="match status" value="1"/>
</dbReference>
<evidence type="ECO:0000313" key="3">
    <source>
        <dbReference type="EMBL" id="CAF3810986.1"/>
    </source>
</evidence>
<evidence type="ECO:0000313" key="4">
    <source>
        <dbReference type="Proteomes" id="UP000663829"/>
    </source>
</evidence>
<keyword evidence="4" id="KW-1185">Reference proteome</keyword>
<comment type="caution">
    <text evidence="2">The sequence shown here is derived from an EMBL/GenBank/DDBJ whole genome shotgun (WGS) entry which is preliminary data.</text>
</comment>
<evidence type="ECO:0000259" key="1">
    <source>
        <dbReference type="PROSITE" id="PS50994"/>
    </source>
</evidence>
<accession>A0A814JND5</accession>
<protein>
    <recommendedName>
        <fullName evidence="1">Integrase catalytic domain-containing protein</fullName>
    </recommendedName>
</protein>
<reference evidence="2" key="1">
    <citation type="submission" date="2021-02" db="EMBL/GenBank/DDBJ databases">
        <authorList>
            <person name="Nowell W R."/>
        </authorList>
    </citation>
    <scope>NUCLEOTIDE SEQUENCE</scope>
</reference>
<dbReference type="Proteomes" id="UP000681722">
    <property type="component" value="Unassembled WGS sequence"/>
</dbReference>